<reference evidence="1 2" key="1">
    <citation type="submission" date="2024-04" db="EMBL/GenBank/DDBJ databases">
        <title>Genome assembly C_amara_ONT_v2.</title>
        <authorList>
            <person name="Yant L."/>
            <person name="Moore C."/>
            <person name="Slenker M."/>
        </authorList>
    </citation>
    <scope>NUCLEOTIDE SEQUENCE [LARGE SCALE GENOMIC DNA]</scope>
    <source>
        <tissue evidence="1">Leaf</tissue>
    </source>
</reference>
<dbReference type="AlphaFoldDB" id="A0ABD1AM08"/>
<protein>
    <submittedName>
        <fullName evidence="1">Retrovirus-related Pol polyprotein from transposon TNT 1-94</fullName>
    </submittedName>
</protein>
<dbReference type="Proteomes" id="UP001558713">
    <property type="component" value="Unassembled WGS sequence"/>
</dbReference>
<sequence length="244" mass="27556">MGEASYVISIEIIRDRSQGLLGMSQKGYIEKVLERYGMDKCTPQKVLIQKGDKFSKKQCPKNELERKEMELLPYASVVGSLNYVQTCTRPDISFAVGMLGRYQSNPDKVHWKAAKKVLRYLQGTKEFMLTYKRSDSLKIVGYSDSDYDGCVDSRKSTFGYLFLLARGAVSWKSAKQSVIATSTMEAEFVACFEATVHALWLRNFISGLGIVDSIAKPLRMYCDNSAAVFFSKMTSTLKELSTWK</sequence>
<dbReference type="PANTHER" id="PTHR11439">
    <property type="entry name" value="GAG-POL-RELATED RETROTRANSPOSON"/>
    <property type="match status" value="1"/>
</dbReference>
<evidence type="ECO:0000313" key="1">
    <source>
        <dbReference type="EMBL" id="KAL1200755.1"/>
    </source>
</evidence>
<comment type="caution">
    <text evidence="1">The sequence shown here is derived from an EMBL/GenBank/DDBJ whole genome shotgun (WGS) entry which is preliminary data.</text>
</comment>
<dbReference type="PANTHER" id="PTHR11439:SF467">
    <property type="entry name" value="INTEGRASE CATALYTIC DOMAIN-CONTAINING PROTEIN"/>
    <property type="match status" value="1"/>
</dbReference>
<keyword evidence="2" id="KW-1185">Reference proteome</keyword>
<name>A0ABD1AM08_CARAN</name>
<accession>A0ABD1AM08</accession>
<evidence type="ECO:0000313" key="2">
    <source>
        <dbReference type="Proteomes" id="UP001558713"/>
    </source>
</evidence>
<gene>
    <name evidence="1" type="ORF">V5N11_007542</name>
</gene>
<proteinExistence type="predicted"/>
<organism evidence="1 2">
    <name type="scientific">Cardamine amara subsp. amara</name>
    <dbReference type="NCBI Taxonomy" id="228776"/>
    <lineage>
        <taxon>Eukaryota</taxon>
        <taxon>Viridiplantae</taxon>
        <taxon>Streptophyta</taxon>
        <taxon>Embryophyta</taxon>
        <taxon>Tracheophyta</taxon>
        <taxon>Spermatophyta</taxon>
        <taxon>Magnoliopsida</taxon>
        <taxon>eudicotyledons</taxon>
        <taxon>Gunneridae</taxon>
        <taxon>Pentapetalae</taxon>
        <taxon>rosids</taxon>
        <taxon>malvids</taxon>
        <taxon>Brassicales</taxon>
        <taxon>Brassicaceae</taxon>
        <taxon>Cardamineae</taxon>
        <taxon>Cardamine</taxon>
    </lineage>
</organism>
<dbReference type="CDD" id="cd09272">
    <property type="entry name" value="RNase_HI_RT_Ty1"/>
    <property type="match status" value="1"/>
</dbReference>
<dbReference type="EMBL" id="JBANAX010000611">
    <property type="protein sequence ID" value="KAL1200755.1"/>
    <property type="molecule type" value="Genomic_DNA"/>
</dbReference>